<dbReference type="Gene3D" id="3.30.40.10">
    <property type="entry name" value="Zinc/RING finger domain, C3HC4 (zinc finger)"/>
    <property type="match status" value="1"/>
</dbReference>
<dbReference type="GO" id="GO:0008270">
    <property type="term" value="F:zinc ion binding"/>
    <property type="evidence" value="ECO:0007669"/>
    <property type="project" value="InterPro"/>
</dbReference>
<dbReference type="InterPro" id="IPR001607">
    <property type="entry name" value="Znf_UBP"/>
</dbReference>
<dbReference type="InterPro" id="IPR013087">
    <property type="entry name" value="Znf_C2H2_type"/>
</dbReference>
<name>A0AAU8FMP1_9BACT</name>
<dbReference type="EMBL" id="CP159289">
    <property type="protein sequence ID" value="XCH25130.1"/>
    <property type="molecule type" value="Genomic_DNA"/>
</dbReference>
<proteinExistence type="predicted"/>
<dbReference type="PROSITE" id="PS50271">
    <property type="entry name" value="ZF_UBP"/>
    <property type="match status" value="1"/>
</dbReference>
<dbReference type="InterPro" id="IPR013083">
    <property type="entry name" value="Znf_RING/FYVE/PHD"/>
</dbReference>
<organism evidence="2">
    <name type="scientific">Dyadobacter sp. 676</name>
    <dbReference type="NCBI Taxonomy" id="3088362"/>
    <lineage>
        <taxon>Bacteria</taxon>
        <taxon>Pseudomonadati</taxon>
        <taxon>Bacteroidota</taxon>
        <taxon>Cytophagia</taxon>
        <taxon>Cytophagales</taxon>
        <taxon>Spirosomataceae</taxon>
        <taxon>Dyadobacter</taxon>
    </lineage>
</organism>
<dbReference type="AlphaFoldDB" id="A0AAU8FMP1"/>
<sequence>MGEVCKHIEAIQEVKVADELVCEDCRKVDGWWVHLRTCQTCGATLCCDSSPAKHMTRHFHRTGHPVASSAEPGENWLWCYVDEVFVESSNG</sequence>
<feature type="domain" description="UBP-type" evidence="1">
    <location>
        <begin position="3"/>
        <end position="91"/>
    </location>
</feature>
<dbReference type="Pfam" id="PF02148">
    <property type="entry name" value="zf-UBP"/>
    <property type="match status" value="1"/>
</dbReference>
<evidence type="ECO:0000313" key="2">
    <source>
        <dbReference type="EMBL" id="XCH25130.1"/>
    </source>
</evidence>
<dbReference type="RefSeq" id="WP_353720433.1">
    <property type="nucleotide sequence ID" value="NZ_CP159289.1"/>
</dbReference>
<gene>
    <name evidence="2" type="ORF">ABV298_01485</name>
</gene>
<reference evidence="2" key="1">
    <citation type="submission" date="2024-06" db="EMBL/GenBank/DDBJ databases">
        <title>Sequencing and assembly of the genome of Dyadobacter sp. strain 676, a symbiont of Cyamopsis tetragonoloba.</title>
        <authorList>
            <person name="Guro P."/>
            <person name="Sazanova A."/>
            <person name="Kuznetsova I."/>
            <person name="Belimov A."/>
            <person name="Safronova V."/>
        </authorList>
    </citation>
    <scope>NUCLEOTIDE SEQUENCE</scope>
    <source>
        <strain evidence="2">676</strain>
    </source>
</reference>
<dbReference type="SUPFAM" id="SSF57850">
    <property type="entry name" value="RING/U-box"/>
    <property type="match status" value="1"/>
</dbReference>
<protein>
    <submittedName>
        <fullName evidence="2">UBP-type zinc finger domain-containing protein</fullName>
    </submittedName>
</protein>
<accession>A0AAU8FMP1</accession>
<evidence type="ECO:0000259" key="1">
    <source>
        <dbReference type="PROSITE" id="PS50271"/>
    </source>
</evidence>
<dbReference type="PROSITE" id="PS00028">
    <property type="entry name" value="ZINC_FINGER_C2H2_1"/>
    <property type="match status" value="1"/>
</dbReference>